<organism evidence="1 2">
    <name type="scientific">Actinoplanes utahensis</name>
    <dbReference type="NCBI Taxonomy" id="1869"/>
    <lineage>
        <taxon>Bacteria</taxon>
        <taxon>Bacillati</taxon>
        <taxon>Actinomycetota</taxon>
        <taxon>Actinomycetes</taxon>
        <taxon>Micromonosporales</taxon>
        <taxon>Micromonosporaceae</taxon>
        <taxon>Actinoplanes</taxon>
    </lineage>
</organism>
<evidence type="ECO:0000313" key="2">
    <source>
        <dbReference type="Proteomes" id="UP000054537"/>
    </source>
</evidence>
<sequence>MLGVARVSRFLKWPRIEYGPVSSDRSGTYWVMISMQRQKWFPKRTATIVVAAVAALAAAGTALAGEPETPGDAGHGKKPGFYETYHGHQIMGWGSGDAACAYIDGKRLVVYPAPDGNYTSAVQGFKPERSLKAITKASVKQLGDMKLAATAEPNPKCPEFETPA</sequence>
<dbReference type="Proteomes" id="UP000054537">
    <property type="component" value="Unassembled WGS sequence"/>
</dbReference>
<reference evidence="1 2" key="1">
    <citation type="submission" date="2014-10" db="EMBL/GenBank/DDBJ databases">
        <title>Draft genome sequence of Actinoplanes utahensis NRRL 12052.</title>
        <authorList>
            <person name="Velasco-Bucheli B."/>
            <person name="del Cerro C."/>
            <person name="Hormigo D."/>
            <person name="Garcia J.L."/>
            <person name="Acebal C."/>
            <person name="Arroyo M."/>
            <person name="de la Mata I."/>
        </authorList>
    </citation>
    <scope>NUCLEOTIDE SEQUENCE [LARGE SCALE GENOMIC DNA]</scope>
    <source>
        <strain evidence="1 2">NRRL 12052</strain>
    </source>
</reference>
<evidence type="ECO:0008006" key="3">
    <source>
        <dbReference type="Google" id="ProtNLM"/>
    </source>
</evidence>
<dbReference type="AlphaFoldDB" id="A0A0A6UJX7"/>
<name>A0A0A6UJX7_ACTUT</name>
<evidence type="ECO:0000313" key="1">
    <source>
        <dbReference type="EMBL" id="KHD75353.1"/>
    </source>
</evidence>
<gene>
    <name evidence="1" type="ORF">MB27_23215</name>
</gene>
<dbReference type="GO" id="GO:0005507">
    <property type="term" value="F:copper ion binding"/>
    <property type="evidence" value="ECO:0007669"/>
    <property type="project" value="InterPro"/>
</dbReference>
<dbReference type="STRING" id="1869.MB27_23215"/>
<dbReference type="InterPro" id="IPR023199">
    <property type="entry name" value="GriE/MELC1_sf"/>
</dbReference>
<accession>A0A0A6UJX7</accession>
<dbReference type="EMBL" id="JRTT01000028">
    <property type="protein sequence ID" value="KHD75353.1"/>
    <property type="molecule type" value="Genomic_DNA"/>
</dbReference>
<protein>
    <recommendedName>
        <fullName evidence="3">Tyrosinase co-factor MelC1</fullName>
    </recommendedName>
</protein>
<dbReference type="InterPro" id="IPR010928">
    <property type="entry name" value="MelC1"/>
</dbReference>
<proteinExistence type="predicted"/>
<comment type="caution">
    <text evidence="1">The sequence shown here is derived from an EMBL/GenBank/DDBJ whole genome shotgun (WGS) entry which is preliminary data.</text>
</comment>
<dbReference type="GO" id="GO:0042438">
    <property type="term" value="P:melanin biosynthetic process"/>
    <property type="evidence" value="ECO:0007669"/>
    <property type="project" value="InterPro"/>
</dbReference>
<dbReference type="Gene3D" id="3.30.1880.10">
    <property type="entry name" value="protein ne1242 domain like"/>
    <property type="match status" value="1"/>
</dbReference>
<keyword evidence="2" id="KW-1185">Reference proteome</keyword>
<dbReference type="Pfam" id="PF06236">
    <property type="entry name" value="MelC1"/>
    <property type="match status" value="1"/>
</dbReference>